<reference evidence="4 5" key="1">
    <citation type="submission" date="2021-06" db="EMBL/GenBank/DDBJ databases">
        <title>Halomicroarcula sp. a new haloarchaeum isolated from saline soil.</title>
        <authorList>
            <person name="Duran-Viseras A."/>
            <person name="Sanchez-Porro C."/>
            <person name="Ventosa A."/>
        </authorList>
    </citation>
    <scope>NUCLEOTIDE SEQUENCE [LARGE SCALE GENOMIC DNA]</scope>
    <source>
        <strain evidence="4 5">F13</strain>
    </source>
</reference>
<dbReference type="EMBL" id="RKLR01000001">
    <property type="protein sequence ID" value="MBX0321943.1"/>
    <property type="molecule type" value="Genomic_DNA"/>
</dbReference>
<evidence type="ECO:0000313" key="5">
    <source>
        <dbReference type="Proteomes" id="UP001430377"/>
    </source>
</evidence>
<keyword evidence="5" id="KW-1185">Reference proteome</keyword>
<dbReference type="InterPro" id="IPR016181">
    <property type="entry name" value="Acyl_CoA_acyltransferase"/>
</dbReference>
<dbReference type="InterPro" id="IPR000182">
    <property type="entry name" value="GNAT_dom"/>
</dbReference>
<dbReference type="AlphaFoldDB" id="A0AAW4PND9"/>
<keyword evidence="1" id="KW-0808">Transferase</keyword>
<dbReference type="SUPFAM" id="SSF55729">
    <property type="entry name" value="Acyl-CoA N-acyltransferases (Nat)"/>
    <property type="match status" value="1"/>
</dbReference>
<dbReference type="PROSITE" id="PS51186">
    <property type="entry name" value="GNAT"/>
    <property type="match status" value="1"/>
</dbReference>
<protein>
    <submittedName>
        <fullName evidence="4">GNAT family N-acetyltransferase</fullName>
    </submittedName>
</protein>
<keyword evidence="2" id="KW-0012">Acyltransferase</keyword>
<name>A0AAW4PND9_9EURY</name>
<evidence type="ECO:0000256" key="2">
    <source>
        <dbReference type="ARBA" id="ARBA00023315"/>
    </source>
</evidence>
<dbReference type="Pfam" id="PF13673">
    <property type="entry name" value="Acetyltransf_10"/>
    <property type="match status" value="1"/>
</dbReference>
<dbReference type="CDD" id="cd04301">
    <property type="entry name" value="NAT_SF"/>
    <property type="match status" value="1"/>
</dbReference>
<dbReference type="PANTHER" id="PTHR43877">
    <property type="entry name" value="AMINOALKYLPHOSPHONATE N-ACETYLTRANSFERASE-RELATED-RELATED"/>
    <property type="match status" value="1"/>
</dbReference>
<dbReference type="InterPro" id="IPR050832">
    <property type="entry name" value="Bact_Acetyltransf"/>
</dbReference>
<accession>A0AAW4PND9</accession>
<sequence>MNVREATAADVPVLDVIRRQAIEAAFTDEYDRAAFADLVASPDDRLPEWVADPAWVVLVAESDVTAVGYGAVNTATGEVGALYTAPEHQGRGCGSTLLAQFERRAREGGRDRLHAAVPRTAVGFFEGRGFERGETVERDGDVRRVRVEKSLAQG</sequence>
<dbReference type="RefSeq" id="WP_220616937.1">
    <property type="nucleotide sequence ID" value="NZ_RKLR01000001.1"/>
</dbReference>
<comment type="caution">
    <text evidence="4">The sequence shown here is derived from an EMBL/GenBank/DDBJ whole genome shotgun (WGS) entry which is preliminary data.</text>
</comment>
<evidence type="ECO:0000256" key="1">
    <source>
        <dbReference type="ARBA" id="ARBA00022679"/>
    </source>
</evidence>
<feature type="domain" description="N-acetyltransferase" evidence="3">
    <location>
        <begin position="1"/>
        <end position="152"/>
    </location>
</feature>
<dbReference type="Proteomes" id="UP001430377">
    <property type="component" value="Unassembled WGS sequence"/>
</dbReference>
<dbReference type="GO" id="GO:0016747">
    <property type="term" value="F:acyltransferase activity, transferring groups other than amino-acyl groups"/>
    <property type="evidence" value="ECO:0007669"/>
    <property type="project" value="InterPro"/>
</dbReference>
<gene>
    <name evidence="4" type="ORF">EGH21_02740</name>
</gene>
<dbReference type="Gene3D" id="3.40.630.30">
    <property type="match status" value="1"/>
</dbReference>
<proteinExistence type="predicted"/>
<organism evidence="4 5">
    <name type="scientific">Haloarcula rubra</name>
    <dbReference type="NCBI Taxonomy" id="2487747"/>
    <lineage>
        <taxon>Archaea</taxon>
        <taxon>Methanobacteriati</taxon>
        <taxon>Methanobacteriota</taxon>
        <taxon>Stenosarchaea group</taxon>
        <taxon>Halobacteria</taxon>
        <taxon>Halobacteriales</taxon>
        <taxon>Haloarculaceae</taxon>
        <taxon>Haloarcula</taxon>
    </lineage>
</organism>
<evidence type="ECO:0000313" key="4">
    <source>
        <dbReference type="EMBL" id="MBX0321943.1"/>
    </source>
</evidence>
<evidence type="ECO:0000259" key="3">
    <source>
        <dbReference type="PROSITE" id="PS51186"/>
    </source>
</evidence>